<evidence type="ECO:0000259" key="4">
    <source>
        <dbReference type="PROSITE" id="PS50949"/>
    </source>
</evidence>
<reference evidence="5" key="2">
    <citation type="submission" date="2020-09" db="EMBL/GenBank/DDBJ databases">
        <authorList>
            <person name="Sun Q."/>
            <person name="Zhou Y."/>
        </authorList>
    </citation>
    <scope>NUCLEOTIDE SEQUENCE</scope>
    <source>
        <strain evidence="5">CGMCC 1.15762</strain>
    </source>
</reference>
<evidence type="ECO:0000313" key="5">
    <source>
        <dbReference type="EMBL" id="GGG76280.1"/>
    </source>
</evidence>
<dbReference type="PRINTS" id="PR00035">
    <property type="entry name" value="HTHGNTR"/>
</dbReference>
<protein>
    <submittedName>
        <fullName evidence="5">GntR family transcriptional regulator</fullName>
    </submittedName>
</protein>
<reference evidence="5" key="1">
    <citation type="journal article" date="2014" name="Int. J. Syst. Evol. Microbiol.">
        <title>Complete genome sequence of Corynebacterium casei LMG S-19264T (=DSM 44701T), isolated from a smear-ripened cheese.</title>
        <authorList>
            <consortium name="US DOE Joint Genome Institute (JGI-PGF)"/>
            <person name="Walter F."/>
            <person name="Albersmeier A."/>
            <person name="Kalinowski J."/>
            <person name="Ruckert C."/>
        </authorList>
    </citation>
    <scope>NUCLEOTIDE SEQUENCE</scope>
    <source>
        <strain evidence="5">CGMCC 1.15762</strain>
    </source>
</reference>
<dbReference type="SUPFAM" id="SSF64288">
    <property type="entry name" value="Chorismate lyase-like"/>
    <property type="match status" value="1"/>
</dbReference>
<evidence type="ECO:0000256" key="1">
    <source>
        <dbReference type="ARBA" id="ARBA00023015"/>
    </source>
</evidence>
<keyword evidence="6" id="KW-1185">Reference proteome</keyword>
<dbReference type="GO" id="GO:0045892">
    <property type="term" value="P:negative regulation of DNA-templated transcription"/>
    <property type="evidence" value="ECO:0007669"/>
    <property type="project" value="TreeGrafter"/>
</dbReference>
<dbReference type="RefSeq" id="WP_188790676.1">
    <property type="nucleotide sequence ID" value="NZ_BMJV01000005.1"/>
</dbReference>
<dbReference type="EMBL" id="BMJV01000005">
    <property type="protein sequence ID" value="GGG76280.1"/>
    <property type="molecule type" value="Genomic_DNA"/>
</dbReference>
<dbReference type="InterPro" id="IPR000524">
    <property type="entry name" value="Tscrpt_reg_HTH_GntR"/>
</dbReference>
<dbReference type="GO" id="GO:0003700">
    <property type="term" value="F:DNA-binding transcription factor activity"/>
    <property type="evidence" value="ECO:0007669"/>
    <property type="project" value="InterPro"/>
</dbReference>
<dbReference type="PANTHER" id="PTHR44846">
    <property type="entry name" value="MANNOSYL-D-GLYCERATE TRANSPORT/METABOLISM SYSTEM REPRESSOR MNGR-RELATED"/>
    <property type="match status" value="1"/>
</dbReference>
<dbReference type="Pfam" id="PF07702">
    <property type="entry name" value="UTRA"/>
    <property type="match status" value="1"/>
</dbReference>
<feature type="domain" description="HTH gntR-type" evidence="4">
    <location>
        <begin position="7"/>
        <end position="75"/>
    </location>
</feature>
<dbReference type="CDD" id="cd07377">
    <property type="entry name" value="WHTH_GntR"/>
    <property type="match status" value="1"/>
</dbReference>
<dbReference type="SMART" id="SM00866">
    <property type="entry name" value="UTRA"/>
    <property type="match status" value="1"/>
</dbReference>
<dbReference type="InterPro" id="IPR036390">
    <property type="entry name" value="WH_DNA-bd_sf"/>
</dbReference>
<name>A0A8J2ZKL7_9RHOB</name>
<evidence type="ECO:0000256" key="3">
    <source>
        <dbReference type="ARBA" id="ARBA00023163"/>
    </source>
</evidence>
<dbReference type="InterPro" id="IPR050679">
    <property type="entry name" value="Bact_HTH_transcr_reg"/>
</dbReference>
<dbReference type="Proteomes" id="UP000617145">
    <property type="component" value="Unassembled WGS sequence"/>
</dbReference>
<dbReference type="InterPro" id="IPR036388">
    <property type="entry name" value="WH-like_DNA-bd_sf"/>
</dbReference>
<keyword evidence="1" id="KW-0805">Transcription regulation</keyword>
<evidence type="ECO:0000256" key="2">
    <source>
        <dbReference type="ARBA" id="ARBA00023125"/>
    </source>
</evidence>
<dbReference type="InterPro" id="IPR028978">
    <property type="entry name" value="Chorismate_lyase_/UTRA_dom_sf"/>
</dbReference>
<keyword evidence="2" id="KW-0238">DNA-binding</keyword>
<dbReference type="GO" id="GO:0003677">
    <property type="term" value="F:DNA binding"/>
    <property type="evidence" value="ECO:0007669"/>
    <property type="project" value="UniProtKB-KW"/>
</dbReference>
<evidence type="ECO:0000313" key="6">
    <source>
        <dbReference type="Proteomes" id="UP000617145"/>
    </source>
</evidence>
<dbReference type="Gene3D" id="1.10.10.10">
    <property type="entry name" value="Winged helix-like DNA-binding domain superfamily/Winged helix DNA-binding domain"/>
    <property type="match status" value="1"/>
</dbReference>
<dbReference type="SUPFAM" id="SSF46785">
    <property type="entry name" value="Winged helix' DNA-binding domain"/>
    <property type="match status" value="1"/>
</dbReference>
<comment type="caution">
    <text evidence="5">The sequence shown here is derived from an EMBL/GenBank/DDBJ whole genome shotgun (WGS) entry which is preliminary data.</text>
</comment>
<keyword evidence="3" id="KW-0804">Transcription</keyword>
<accession>A0A8J2ZKL7</accession>
<dbReference type="InterPro" id="IPR011663">
    <property type="entry name" value="UTRA"/>
</dbReference>
<dbReference type="Gene3D" id="3.40.1410.10">
    <property type="entry name" value="Chorismate lyase-like"/>
    <property type="match status" value="1"/>
</dbReference>
<gene>
    <name evidence="5" type="ORF">GCM10011415_26210</name>
</gene>
<dbReference type="PROSITE" id="PS50949">
    <property type="entry name" value="HTH_GNTR"/>
    <property type="match status" value="1"/>
</dbReference>
<dbReference type="SMART" id="SM00345">
    <property type="entry name" value="HTH_GNTR"/>
    <property type="match status" value="1"/>
</dbReference>
<organism evidence="5 6">
    <name type="scientific">Salipiger pallidus</name>
    <dbReference type="NCBI Taxonomy" id="1775170"/>
    <lineage>
        <taxon>Bacteria</taxon>
        <taxon>Pseudomonadati</taxon>
        <taxon>Pseudomonadota</taxon>
        <taxon>Alphaproteobacteria</taxon>
        <taxon>Rhodobacterales</taxon>
        <taxon>Roseobacteraceae</taxon>
        <taxon>Salipiger</taxon>
    </lineage>
</organism>
<dbReference type="Pfam" id="PF00392">
    <property type="entry name" value="GntR"/>
    <property type="match status" value="1"/>
</dbReference>
<dbReference type="PANTHER" id="PTHR44846:SF17">
    <property type="entry name" value="GNTR-FAMILY TRANSCRIPTIONAL REGULATOR"/>
    <property type="match status" value="1"/>
</dbReference>
<dbReference type="AlphaFoldDB" id="A0A8J2ZKL7"/>
<proteinExistence type="predicted"/>
<sequence>MRQASIESKSDRIARVLEAEIRMGALRDGDPLSSEAALVERFNVSRSTVRKGLGLLAAKGLILTRVGIGSFVTYRGTQIDSQAGWSLSLPDGDARLGMRILRIVRAPMDLCAPGPEGEMLHVDRIRFLEATGLGLTFERARLPWRGSFEPLLDGLEGGSLSQSLASRGISAASGEEWAGVLPALSTEDAQAMGRTPGEPMLRLRRLTRDAGGAVIEYVESLLDPGQFGLHMEF</sequence>